<evidence type="ECO:0000256" key="1">
    <source>
        <dbReference type="SAM" id="Phobius"/>
    </source>
</evidence>
<evidence type="ECO:0000313" key="2">
    <source>
        <dbReference type="EMBL" id="EUJ33792.1"/>
    </source>
</evidence>
<keyword evidence="1" id="KW-1133">Transmembrane helix</keyword>
<dbReference type="Proteomes" id="UP000019249">
    <property type="component" value="Unassembled WGS sequence"/>
</dbReference>
<keyword evidence="3" id="KW-1185">Reference proteome</keyword>
<dbReference type="EMBL" id="AODF01000001">
    <property type="protein sequence ID" value="EUJ33792.1"/>
    <property type="molecule type" value="Genomic_DNA"/>
</dbReference>
<organism evidence="2 3">
    <name type="scientific">Listeria floridensis FSL S10-1187</name>
    <dbReference type="NCBI Taxonomy" id="1265817"/>
    <lineage>
        <taxon>Bacteria</taxon>
        <taxon>Bacillati</taxon>
        <taxon>Bacillota</taxon>
        <taxon>Bacilli</taxon>
        <taxon>Bacillales</taxon>
        <taxon>Listeriaceae</taxon>
        <taxon>Listeria</taxon>
    </lineage>
</organism>
<proteinExistence type="predicted"/>
<keyword evidence="1" id="KW-0472">Membrane</keyword>
<reference evidence="2 3" key="1">
    <citation type="journal article" date="2014" name="Int. J. Syst. Evol. Microbiol.">
        <title>Listeria floridensis sp. nov., Listeria aquatica sp. nov., Listeria cornellensis sp. nov., Listeria riparia sp. nov. and Listeria grandensis sp. nov., from agricultural and natural environments.</title>
        <authorList>
            <person name="den Bakker H.C."/>
            <person name="Warchocki S."/>
            <person name="Wright E.M."/>
            <person name="Allred A.F."/>
            <person name="Ahlstrom C."/>
            <person name="Manuel C.S."/>
            <person name="Stasiewicz M.J."/>
            <person name="Burrell A."/>
            <person name="Roof S."/>
            <person name="Strawn L."/>
            <person name="Fortes E.D."/>
            <person name="Nightingale K.K."/>
            <person name="Kephart D."/>
            <person name="Wiedmann M."/>
        </authorList>
    </citation>
    <scope>NUCLEOTIDE SEQUENCE [LARGE SCALE GENOMIC DNA]</scope>
    <source>
        <strain evidence="2 3">FSL S10-1187</strain>
    </source>
</reference>
<name>A0ABN0RIS4_9LIST</name>
<keyword evidence="1" id="KW-0812">Transmembrane</keyword>
<sequence>MRFWMTILMFIFSFITILIAGATVLIADKKKIEKKSPFFLYMDELCNVNCECIDFLSRSHILVRKS</sequence>
<accession>A0ABN0RIS4</accession>
<protein>
    <submittedName>
        <fullName evidence="2">Uncharacterized protein</fullName>
    </submittedName>
</protein>
<gene>
    <name evidence="2" type="ORF">MFLO_01130</name>
</gene>
<comment type="caution">
    <text evidence="2">The sequence shown here is derived from an EMBL/GenBank/DDBJ whole genome shotgun (WGS) entry which is preliminary data.</text>
</comment>
<feature type="transmembrane region" description="Helical" evidence="1">
    <location>
        <begin position="6"/>
        <end position="27"/>
    </location>
</feature>
<evidence type="ECO:0000313" key="3">
    <source>
        <dbReference type="Proteomes" id="UP000019249"/>
    </source>
</evidence>